<gene>
    <name evidence="8" type="ORF">METZ01_LOCUS277150</name>
</gene>
<evidence type="ECO:0000256" key="6">
    <source>
        <dbReference type="ARBA" id="ARBA00023136"/>
    </source>
</evidence>
<proteinExistence type="predicted"/>
<reference evidence="8" key="1">
    <citation type="submission" date="2018-05" db="EMBL/GenBank/DDBJ databases">
        <authorList>
            <person name="Lanie J.A."/>
            <person name="Ng W.-L."/>
            <person name="Kazmierczak K.M."/>
            <person name="Andrzejewski T.M."/>
            <person name="Davidsen T.M."/>
            <person name="Wayne K.J."/>
            <person name="Tettelin H."/>
            <person name="Glass J.I."/>
            <person name="Rusch D."/>
            <person name="Podicherti R."/>
            <person name="Tsui H.-C.T."/>
            <person name="Winkler M.E."/>
        </authorList>
    </citation>
    <scope>NUCLEOTIDE SEQUENCE</scope>
</reference>
<dbReference type="AlphaFoldDB" id="A0A382KJH2"/>
<evidence type="ECO:0000256" key="2">
    <source>
        <dbReference type="ARBA" id="ARBA00022448"/>
    </source>
</evidence>
<evidence type="ECO:0000256" key="7">
    <source>
        <dbReference type="SAM" id="Phobius"/>
    </source>
</evidence>
<feature type="transmembrane region" description="Helical" evidence="7">
    <location>
        <begin position="26"/>
        <end position="46"/>
    </location>
</feature>
<evidence type="ECO:0008006" key="9">
    <source>
        <dbReference type="Google" id="ProtNLM"/>
    </source>
</evidence>
<keyword evidence="5 7" id="KW-1133">Transmembrane helix</keyword>
<dbReference type="EMBL" id="UINC01080912">
    <property type="protein sequence ID" value="SVC24296.1"/>
    <property type="molecule type" value="Genomic_DNA"/>
</dbReference>
<evidence type="ECO:0000256" key="1">
    <source>
        <dbReference type="ARBA" id="ARBA00004651"/>
    </source>
</evidence>
<feature type="non-terminal residue" evidence="8">
    <location>
        <position position="146"/>
    </location>
</feature>
<evidence type="ECO:0000256" key="3">
    <source>
        <dbReference type="ARBA" id="ARBA00022475"/>
    </source>
</evidence>
<dbReference type="InterPro" id="IPR010290">
    <property type="entry name" value="TM_effector"/>
</dbReference>
<keyword evidence="6 7" id="KW-0472">Membrane</keyword>
<name>A0A382KJH2_9ZZZZ</name>
<dbReference type="PANTHER" id="PTHR23513">
    <property type="entry name" value="INTEGRAL MEMBRANE EFFLUX PROTEIN-RELATED"/>
    <property type="match status" value="1"/>
</dbReference>
<dbReference type="Pfam" id="PF05977">
    <property type="entry name" value="MFS_3"/>
    <property type="match status" value="1"/>
</dbReference>
<organism evidence="8">
    <name type="scientific">marine metagenome</name>
    <dbReference type="NCBI Taxonomy" id="408172"/>
    <lineage>
        <taxon>unclassified sequences</taxon>
        <taxon>metagenomes</taxon>
        <taxon>ecological metagenomes</taxon>
    </lineage>
</organism>
<accession>A0A382KJH2</accession>
<evidence type="ECO:0000256" key="4">
    <source>
        <dbReference type="ARBA" id="ARBA00022692"/>
    </source>
</evidence>
<evidence type="ECO:0000313" key="8">
    <source>
        <dbReference type="EMBL" id="SVC24296.1"/>
    </source>
</evidence>
<feature type="transmembrane region" description="Helical" evidence="7">
    <location>
        <begin position="66"/>
        <end position="83"/>
    </location>
</feature>
<sequence>MLNKLIQSFHSGAFAKLSDLLGQGSFKYLLIGVTSHAFTLWMEIVARNWLIWEMTGSIAAVGLVNFWRTIPILFFAIPAGVVADRINRKAILISTQVVILLVYLSILILLLLDTLEIWHVYSLFFLRGVMIAFNQPPRQALIPSLV</sequence>
<evidence type="ECO:0000256" key="5">
    <source>
        <dbReference type="ARBA" id="ARBA00022989"/>
    </source>
</evidence>
<feature type="transmembrane region" description="Helical" evidence="7">
    <location>
        <begin position="90"/>
        <end position="112"/>
    </location>
</feature>
<dbReference type="SUPFAM" id="SSF103473">
    <property type="entry name" value="MFS general substrate transporter"/>
    <property type="match status" value="1"/>
</dbReference>
<dbReference type="PANTHER" id="PTHR23513:SF11">
    <property type="entry name" value="STAPHYLOFERRIN A TRANSPORTER"/>
    <property type="match status" value="1"/>
</dbReference>
<keyword evidence="3" id="KW-1003">Cell membrane</keyword>
<dbReference type="GO" id="GO:0005886">
    <property type="term" value="C:plasma membrane"/>
    <property type="evidence" value="ECO:0007669"/>
    <property type="project" value="UniProtKB-SubCell"/>
</dbReference>
<dbReference type="Gene3D" id="1.20.1250.20">
    <property type="entry name" value="MFS general substrate transporter like domains"/>
    <property type="match status" value="1"/>
</dbReference>
<protein>
    <recommendedName>
        <fullName evidence="9">Major facilitator superfamily (MFS) profile domain-containing protein</fullName>
    </recommendedName>
</protein>
<comment type="subcellular location">
    <subcellularLocation>
        <location evidence="1">Cell membrane</location>
        <topology evidence="1">Multi-pass membrane protein</topology>
    </subcellularLocation>
</comment>
<keyword evidence="2" id="KW-0813">Transport</keyword>
<dbReference type="InterPro" id="IPR036259">
    <property type="entry name" value="MFS_trans_sf"/>
</dbReference>
<keyword evidence="4 7" id="KW-0812">Transmembrane</keyword>